<reference evidence="2 3" key="1">
    <citation type="submission" date="2015-11" db="EMBL/GenBank/DDBJ databases">
        <title>Genomic Taxonomy of the Vibrionaceae.</title>
        <authorList>
            <person name="Gomez-Gil B."/>
            <person name="Enciso-Ibarra J."/>
        </authorList>
    </citation>
    <scope>NUCLEOTIDE SEQUENCE [LARGE SCALE GENOMIC DNA]</scope>
    <source>
        <strain evidence="2 3">CAIM 912</strain>
    </source>
</reference>
<name>A0A135I707_9GAMM</name>
<feature type="domain" description="D-alanyl-D-alanine carboxypeptidase-like core" evidence="1">
    <location>
        <begin position="23"/>
        <end position="174"/>
    </location>
</feature>
<keyword evidence="3" id="KW-1185">Reference proteome</keyword>
<dbReference type="EMBL" id="LNTY01000034">
    <property type="protein sequence ID" value="KXF81240.1"/>
    <property type="molecule type" value="Genomic_DNA"/>
</dbReference>
<dbReference type="SUPFAM" id="SSF55166">
    <property type="entry name" value="Hedgehog/DD-peptidase"/>
    <property type="match status" value="1"/>
</dbReference>
<dbReference type="AlphaFoldDB" id="A0A135I707"/>
<sequence>MNWTTEQLTGQTEEHLVNLDGRLLHRDIERDFLNMQAAAKAAGFDLTIASSFRDFNRQQLIWDNKFNGTRPVLDDNGKAVNLAVLSDEDKVKAILRWSALPGGSRHHWGTDMDVYAANLLPKDTQLLLEPWEYLSGHQTPFYQWLEKNMAQFGFYLPYREDRGGVAFEPWHISHQATAADFLNALTQERLKMTIASSDIAGRETVLTMLDWIYSQYVSNVCEA</sequence>
<organism evidence="2 3">
    <name type="scientific">Enterovibrio coralii</name>
    <dbReference type="NCBI Taxonomy" id="294935"/>
    <lineage>
        <taxon>Bacteria</taxon>
        <taxon>Pseudomonadati</taxon>
        <taxon>Pseudomonadota</taxon>
        <taxon>Gammaproteobacteria</taxon>
        <taxon>Vibrionales</taxon>
        <taxon>Vibrionaceae</taxon>
        <taxon>Enterovibrio</taxon>
    </lineage>
</organism>
<protein>
    <submittedName>
        <fullName evidence="2">Peptidase M15</fullName>
    </submittedName>
</protein>
<dbReference type="InterPro" id="IPR052179">
    <property type="entry name" value="DD-CPase-like"/>
</dbReference>
<dbReference type="InterPro" id="IPR003709">
    <property type="entry name" value="VanY-like_core_dom"/>
</dbReference>
<gene>
    <name evidence="2" type="ORF">ATN88_00305</name>
</gene>
<evidence type="ECO:0000313" key="3">
    <source>
        <dbReference type="Proteomes" id="UP000070529"/>
    </source>
</evidence>
<dbReference type="CDD" id="cd14847">
    <property type="entry name" value="DD-carboxypeptidase_like"/>
    <property type="match status" value="1"/>
</dbReference>
<accession>A0A135I707</accession>
<comment type="caution">
    <text evidence="2">The sequence shown here is derived from an EMBL/GenBank/DDBJ whole genome shotgun (WGS) entry which is preliminary data.</text>
</comment>
<dbReference type="Gene3D" id="3.30.1380.10">
    <property type="match status" value="1"/>
</dbReference>
<dbReference type="GO" id="GO:0006508">
    <property type="term" value="P:proteolysis"/>
    <property type="evidence" value="ECO:0007669"/>
    <property type="project" value="InterPro"/>
</dbReference>
<dbReference type="InterPro" id="IPR009045">
    <property type="entry name" value="Zn_M74/Hedgehog-like"/>
</dbReference>
<dbReference type="GO" id="GO:0008233">
    <property type="term" value="F:peptidase activity"/>
    <property type="evidence" value="ECO:0007669"/>
    <property type="project" value="InterPro"/>
</dbReference>
<proteinExistence type="predicted"/>
<evidence type="ECO:0000259" key="1">
    <source>
        <dbReference type="Pfam" id="PF02557"/>
    </source>
</evidence>
<evidence type="ECO:0000313" key="2">
    <source>
        <dbReference type="EMBL" id="KXF81240.1"/>
    </source>
</evidence>
<dbReference type="Proteomes" id="UP000070529">
    <property type="component" value="Unassembled WGS sequence"/>
</dbReference>
<dbReference type="Pfam" id="PF02557">
    <property type="entry name" value="VanY"/>
    <property type="match status" value="1"/>
</dbReference>
<dbReference type="OrthoDB" id="9792074at2"/>
<dbReference type="RefSeq" id="WP_067415733.1">
    <property type="nucleotide sequence ID" value="NZ_LNTY01000034.1"/>
</dbReference>
<dbReference type="STRING" id="294935.ATN88_00305"/>
<dbReference type="PANTHER" id="PTHR34385:SF1">
    <property type="entry name" value="PEPTIDOGLYCAN L-ALANYL-D-GLUTAMATE ENDOPEPTIDASE CWLK"/>
    <property type="match status" value="1"/>
</dbReference>
<dbReference type="PANTHER" id="PTHR34385">
    <property type="entry name" value="D-ALANYL-D-ALANINE CARBOXYPEPTIDASE"/>
    <property type="match status" value="1"/>
</dbReference>